<sequence>MYLHNFLTFGAVMMHCLPLTCNSPADSAFHRFSTGKEVDKLKIC</sequence>
<gene>
    <name evidence="1" type="ORF">RUMCAL_02957</name>
</gene>
<protein>
    <submittedName>
        <fullName evidence="1">Uncharacterized protein</fullName>
    </submittedName>
</protein>
<dbReference type="AlphaFoldDB" id="U2LIN6"/>
<dbReference type="Proteomes" id="UP000016662">
    <property type="component" value="Unassembled WGS sequence"/>
</dbReference>
<keyword evidence="2" id="KW-1185">Reference proteome</keyword>
<proteinExistence type="predicted"/>
<evidence type="ECO:0000313" key="1">
    <source>
        <dbReference type="EMBL" id="ERJ89354.1"/>
    </source>
</evidence>
<reference evidence="1 2" key="1">
    <citation type="submission" date="2013-07" db="EMBL/GenBank/DDBJ databases">
        <authorList>
            <person name="Weinstock G."/>
            <person name="Sodergren E."/>
            <person name="Wylie T."/>
            <person name="Fulton L."/>
            <person name="Fulton R."/>
            <person name="Fronick C."/>
            <person name="O'Laughlin M."/>
            <person name="Godfrey J."/>
            <person name="Miner T."/>
            <person name="Herter B."/>
            <person name="Appelbaum E."/>
            <person name="Cordes M."/>
            <person name="Lek S."/>
            <person name="Wollam A."/>
            <person name="Pepin K.H."/>
            <person name="Palsikar V.B."/>
            <person name="Mitreva M."/>
            <person name="Wilson R.K."/>
        </authorList>
    </citation>
    <scope>NUCLEOTIDE SEQUENCE [LARGE SCALE GENOMIC DNA]</scope>
    <source>
        <strain evidence="1 2">ATCC 27760</strain>
    </source>
</reference>
<organism evidence="1 2">
    <name type="scientific">Ruminococcus callidus ATCC 27760</name>
    <dbReference type="NCBI Taxonomy" id="411473"/>
    <lineage>
        <taxon>Bacteria</taxon>
        <taxon>Bacillati</taxon>
        <taxon>Bacillota</taxon>
        <taxon>Clostridia</taxon>
        <taxon>Eubacteriales</taxon>
        <taxon>Oscillospiraceae</taxon>
        <taxon>Ruminococcus</taxon>
    </lineage>
</organism>
<dbReference type="EMBL" id="AWVF01000383">
    <property type="protein sequence ID" value="ERJ89354.1"/>
    <property type="molecule type" value="Genomic_DNA"/>
</dbReference>
<dbReference type="STRING" id="411473.RUMCAL_02957"/>
<accession>U2LIN6</accession>
<dbReference type="HOGENOM" id="CLU_3221624_0_0_9"/>
<evidence type="ECO:0000313" key="2">
    <source>
        <dbReference type="Proteomes" id="UP000016662"/>
    </source>
</evidence>
<comment type="caution">
    <text evidence="1">The sequence shown here is derived from an EMBL/GenBank/DDBJ whole genome shotgun (WGS) entry which is preliminary data.</text>
</comment>
<name>U2LIN6_9FIRM</name>